<reference evidence="2 3" key="1">
    <citation type="submission" date="2018-05" db="EMBL/GenBank/DDBJ databases">
        <title>Annotation of the Mycoplasma phocidae genome.</title>
        <authorList>
            <person name="Brown D.R."/>
            <person name="Kutish G.F."/>
            <person name="Frasca S.Jr."/>
        </authorList>
    </citation>
    <scope>NUCLEOTIDE SEQUENCE [LARGE SCALE GENOMIC DNA]</scope>
    <source>
        <strain evidence="2 3">105</strain>
    </source>
</reference>
<dbReference type="GO" id="GO:0008936">
    <property type="term" value="F:nicotinamidase activity"/>
    <property type="evidence" value="ECO:0007669"/>
    <property type="project" value="InterPro"/>
</dbReference>
<dbReference type="KEGG" id="mpho:DA803_00100"/>
<gene>
    <name evidence="2" type="ORF">DA803_00100</name>
</gene>
<dbReference type="SUPFAM" id="SSF52499">
    <property type="entry name" value="Isochorismatase-like hydrolases"/>
    <property type="match status" value="1"/>
</dbReference>
<dbReference type="EMBL" id="CP029295">
    <property type="protein sequence ID" value="AXE60503.1"/>
    <property type="molecule type" value="Genomic_DNA"/>
</dbReference>
<sequence length="175" mass="20197">MKKIIFVVDMLNGFCKKGLLADKNIAKIIPKIKTFLESNKNVDNIFFCDAHSEDDIEMKCYPLHCLNQSIESEIVDELKDYCKKRINKNSTNSFFKIDESILNDYQSFEIVGCCTDICVLELSLTLKAYLNGIKVDKDVIVHKDLVDTFHNKNHNRAKFHKYALKIMRNAGVIIK</sequence>
<dbReference type="Gene3D" id="3.40.50.850">
    <property type="entry name" value="Isochorismatase-like"/>
    <property type="match status" value="1"/>
</dbReference>
<dbReference type="InterPro" id="IPR036380">
    <property type="entry name" value="Isochorismatase-like_sf"/>
</dbReference>
<dbReference type="Pfam" id="PF00857">
    <property type="entry name" value="Isochorismatase"/>
    <property type="match status" value="1"/>
</dbReference>
<dbReference type="OrthoDB" id="9796485at2"/>
<dbReference type="RefSeq" id="WP_114190624.1">
    <property type="nucleotide sequence ID" value="NZ_CP029295.1"/>
</dbReference>
<name>A0A2Z5IPC6_9BACT</name>
<dbReference type="GO" id="GO:0019365">
    <property type="term" value="P:pyridine nucleotide salvage"/>
    <property type="evidence" value="ECO:0007669"/>
    <property type="project" value="InterPro"/>
</dbReference>
<dbReference type="PANTHER" id="PTHR47297:SF2">
    <property type="entry name" value="OS02G0606800 PROTEIN"/>
    <property type="match status" value="1"/>
</dbReference>
<keyword evidence="2" id="KW-0378">Hydrolase</keyword>
<evidence type="ECO:0000259" key="1">
    <source>
        <dbReference type="Pfam" id="PF00857"/>
    </source>
</evidence>
<proteinExistence type="predicted"/>
<organism evidence="2 3">
    <name type="scientific">[Mycoplasma] phocae</name>
    <dbReference type="NCBI Taxonomy" id="142651"/>
    <lineage>
        <taxon>Bacteria</taxon>
        <taxon>Bacillati</taxon>
        <taxon>Mycoplasmatota</taxon>
        <taxon>Mycoplasmoidales</taxon>
        <taxon>Metamycoplasmataceae</taxon>
        <taxon>Metamycoplasma</taxon>
    </lineage>
</organism>
<dbReference type="AlphaFoldDB" id="A0A2Z5IPC6"/>
<dbReference type="Proteomes" id="UP000252477">
    <property type="component" value="Chromosome"/>
</dbReference>
<dbReference type="InterPro" id="IPR044717">
    <property type="entry name" value="NIC1"/>
</dbReference>
<evidence type="ECO:0000313" key="3">
    <source>
        <dbReference type="Proteomes" id="UP000252477"/>
    </source>
</evidence>
<evidence type="ECO:0000313" key="2">
    <source>
        <dbReference type="EMBL" id="AXE60503.1"/>
    </source>
</evidence>
<dbReference type="PANTHER" id="PTHR47297">
    <property type="match status" value="1"/>
</dbReference>
<keyword evidence="3" id="KW-1185">Reference proteome</keyword>
<accession>A0A2Z5IPC6</accession>
<protein>
    <submittedName>
        <fullName evidence="2">Cysteine hydrolase</fullName>
    </submittedName>
</protein>
<feature type="domain" description="Isochorismatase-like" evidence="1">
    <location>
        <begin position="4"/>
        <end position="168"/>
    </location>
</feature>
<dbReference type="CDD" id="cd00431">
    <property type="entry name" value="cysteine_hydrolases"/>
    <property type="match status" value="1"/>
</dbReference>
<dbReference type="InterPro" id="IPR000868">
    <property type="entry name" value="Isochorismatase-like_dom"/>
</dbReference>